<feature type="compositionally biased region" description="Basic and acidic residues" evidence="1">
    <location>
        <begin position="126"/>
        <end position="137"/>
    </location>
</feature>
<keyword evidence="2" id="KW-0472">Membrane</keyword>
<keyword evidence="3" id="KW-0012">Acyltransferase</keyword>
<keyword evidence="4" id="KW-1185">Reference proteome</keyword>
<feature type="compositionally biased region" description="Basic residues" evidence="1">
    <location>
        <begin position="99"/>
        <end position="114"/>
    </location>
</feature>
<accession>A0ABW3DV07</accession>
<evidence type="ECO:0000313" key="4">
    <source>
        <dbReference type="Proteomes" id="UP001597024"/>
    </source>
</evidence>
<reference evidence="4" key="1">
    <citation type="journal article" date="2019" name="Int. J. Syst. Evol. Microbiol.">
        <title>The Global Catalogue of Microorganisms (GCM) 10K type strain sequencing project: providing services to taxonomists for standard genome sequencing and annotation.</title>
        <authorList>
            <consortium name="The Broad Institute Genomics Platform"/>
            <consortium name="The Broad Institute Genome Sequencing Center for Infectious Disease"/>
            <person name="Wu L."/>
            <person name="Ma J."/>
        </authorList>
    </citation>
    <scope>NUCLEOTIDE SEQUENCE [LARGE SCALE GENOMIC DNA]</scope>
    <source>
        <strain evidence="4">CCUG 62974</strain>
    </source>
</reference>
<feature type="non-terminal residue" evidence="3">
    <location>
        <position position="1"/>
    </location>
</feature>
<feature type="transmembrane region" description="Helical" evidence="2">
    <location>
        <begin position="36"/>
        <end position="61"/>
    </location>
</feature>
<evidence type="ECO:0000256" key="1">
    <source>
        <dbReference type="SAM" id="MobiDB-lite"/>
    </source>
</evidence>
<dbReference type="GO" id="GO:0016746">
    <property type="term" value="F:acyltransferase activity"/>
    <property type="evidence" value="ECO:0007669"/>
    <property type="project" value="UniProtKB-KW"/>
</dbReference>
<proteinExistence type="predicted"/>
<protein>
    <submittedName>
        <fullName evidence="3">Acyltransferase</fullName>
    </submittedName>
</protein>
<name>A0ABW3DV07_9ACTN</name>
<feature type="region of interest" description="Disordered" evidence="1">
    <location>
        <begin position="99"/>
        <end position="137"/>
    </location>
</feature>
<comment type="caution">
    <text evidence="3">The sequence shown here is derived from an EMBL/GenBank/DDBJ whole genome shotgun (WGS) entry which is preliminary data.</text>
</comment>
<feature type="transmembrane region" description="Helical" evidence="2">
    <location>
        <begin position="6"/>
        <end position="29"/>
    </location>
</feature>
<gene>
    <name evidence="3" type="ORF">ACFQ08_21035</name>
</gene>
<keyword evidence="2" id="KW-0812">Transmembrane</keyword>
<evidence type="ECO:0000313" key="3">
    <source>
        <dbReference type="EMBL" id="MFD0887039.1"/>
    </source>
</evidence>
<sequence>AMPVPGWAVVVTVVIFYVLMALVALGALGWLRWRGLVLLGALTYPLYLFHSTVAAVLVPMLRDTLPPWLTAVVTVLVTLVLSYLVHRLVERPVQEFVKARRRRPAVRQGRHGRGPARGAVPAPEVPGEKASEKASVP</sequence>
<dbReference type="Proteomes" id="UP001597024">
    <property type="component" value="Unassembled WGS sequence"/>
</dbReference>
<dbReference type="EMBL" id="JBHTHX010000791">
    <property type="protein sequence ID" value="MFD0887039.1"/>
    <property type="molecule type" value="Genomic_DNA"/>
</dbReference>
<organism evidence="3 4">
    <name type="scientific">Streptosporangium algeriense</name>
    <dbReference type="NCBI Taxonomy" id="1682748"/>
    <lineage>
        <taxon>Bacteria</taxon>
        <taxon>Bacillati</taxon>
        <taxon>Actinomycetota</taxon>
        <taxon>Actinomycetes</taxon>
        <taxon>Streptosporangiales</taxon>
        <taxon>Streptosporangiaceae</taxon>
        <taxon>Streptosporangium</taxon>
    </lineage>
</organism>
<keyword evidence="3" id="KW-0808">Transferase</keyword>
<keyword evidence="2" id="KW-1133">Transmembrane helix</keyword>
<feature type="transmembrane region" description="Helical" evidence="2">
    <location>
        <begin position="67"/>
        <end position="85"/>
    </location>
</feature>
<evidence type="ECO:0000256" key="2">
    <source>
        <dbReference type="SAM" id="Phobius"/>
    </source>
</evidence>